<dbReference type="Gramene" id="TRITD7Av1G232670.1">
    <property type="protein sequence ID" value="TRITD7Av1G232670.1"/>
    <property type="gene ID" value="TRITD7Av1G232670"/>
</dbReference>
<protein>
    <submittedName>
        <fullName evidence="2">Uncharacterized protein</fullName>
    </submittedName>
</protein>
<name>A0A9R0ZLJ2_TRITD</name>
<evidence type="ECO:0000313" key="2">
    <source>
        <dbReference type="EMBL" id="VAI79299.1"/>
    </source>
</evidence>
<dbReference type="Proteomes" id="UP000324705">
    <property type="component" value="Chromosome 7A"/>
</dbReference>
<keyword evidence="3" id="KW-1185">Reference proteome</keyword>
<evidence type="ECO:0000313" key="3">
    <source>
        <dbReference type="Proteomes" id="UP000324705"/>
    </source>
</evidence>
<accession>A0A9R0ZLJ2</accession>
<feature type="region of interest" description="Disordered" evidence="1">
    <location>
        <begin position="43"/>
        <end position="67"/>
    </location>
</feature>
<dbReference type="AlphaFoldDB" id="A0A9R0ZLJ2"/>
<dbReference type="PANTHER" id="PTHR31197">
    <property type="entry name" value="OS01G0612600 PROTEIN"/>
    <property type="match status" value="1"/>
</dbReference>
<dbReference type="Pfam" id="PF07800">
    <property type="entry name" value="DUF1644"/>
    <property type="match status" value="1"/>
</dbReference>
<proteinExistence type="predicted"/>
<evidence type="ECO:0000256" key="1">
    <source>
        <dbReference type="SAM" id="MobiDB-lite"/>
    </source>
</evidence>
<dbReference type="PANTHER" id="PTHR31197:SF14">
    <property type="entry name" value="OS06G0693700 PROTEIN"/>
    <property type="match status" value="1"/>
</dbReference>
<dbReference type="Gene3D" id="3.30.40.10">
    <property type="entry name" value="Zinc/RING finger domain, C3HC4 (zinc finger)"/>
    <property type="match status" value="1"/>
</dbReference>
<dbReference type="InterPro" id="IPR012866">
    <property type="entry name" value="DUF1644"/>
</dbReference>
<dbReference type="EMBL" id="LT934123">
    <property type="protein sequence ID" value="VAI79299.1"/>
    <property type="molecule type" value="Genomic_DNA"/>
</dbReference>
<feature type="region of interest" description="Disordered" evidence="1">
    <location>
        <begin position="365"/>
        <end position="386"/>
    </location>
</feature>
<dbReference type="OMA" id="CIFCRAF"/>
<dbReference type="InterPro" id="IPR013083">
    <property type="entry name" value="Znf_RING/FYVE/PHD"/>
</dbReference>
<reference evidence="2 3" key="1">
    <citation type="submission" date="2017-09" db="EMBL/GenBank/DDBJ databases">
        <authorList>
            <consortium name="International Durum Wheat Genome Sequencing Consortium (IDWGSC)"/>
            <person name="Milanesi L."/>
        </authorList>
    </citation>
    <scope>NUCLEOTIDE SEQUENCE [LARGE SCALE GENOMIC DNA]</scope>
    <source>
        <strain evidence="3">cv. Svevo</strain>
    </source>
</reference>
<gene>
    <name evidence="2" type="ORF">TRITD_7Av1G232670</name>
</gene>
<organism evidence="2 3">
    <name type="scientific">Triticum turgidum subsp. durum</name>
    <name type="common">Durum wheat</name>
    <name type="synonym">Triticum durum</name>
    <dbReference type="NCBI Taxonomy" id="4567"/>
    <lineage>
        <taxon>Eukaryota</taxon>
        <taxon>Viridiplantae</taxon>
        <taxon>Streptophyta</taxon>
        <taxon>Embryophyta</taxon>
        <taxon>Tracheophyta</taxon>
        <taxon>Spermatophyta</taxon>
        <taxon>Magnoliopsida</taxon>
        <taxon>Liliopsida</taxon>
        <taxon>Poales</taxon>
        <taxon>Poaceae</taxon>
        <taxon>BOP clade</taxon>
        <taxon>Pooideae</taxon>
        <taxon>Triticodae</taxon>
        <taxon>Triticeae</taxon>
        <taxon>Triticinae</taxon>
        <taxon>Triticum</taxon>
    </lineage>
</organism>
<sequence length="439" mass="49268">MVSTTCPIQSTGRCSLRRISSSSTLDDDELALCIALVRSQMDRGNNSSSTASPGGPEGQLFAPSPVRQRGDRCCLTPLGPAPPWQRWVLVPASPSRARGCQPPAGCDEKLHLLRDTSSATEFDMGSGNLMVKKVVRPNSFDLDIHLDKSWKEDVTCPICLDYPHNAVLLRCTSYEKGCRPFVCDTDQTRSNCLERFKGAYELPANVKVSSIAVAPLDSIHIVSSHANNRPSCPLCRGDVIGWIVISEARLHLNQKKRCCEEDCCSFTGNFNELQKHTQQKHPDSRPSEIDPARQVDWDNFQQSSDIVDVLSTIHAQVPNGIVLGDYVIEYGDDDTGDDYEVLHRVRRKWWSFICCKAFCRYPRSRRRGRGRDSRGSGRRNSNQAHLENFNLEVPTQAVDLRELRFDEIDDEYIVTGAVPSMATPGRMASFHYRDTRYGR</sequence>
<feature type="compositionally biased region" description="Polar residues" evidence="1">
    <location>
        <begin position="43"/>
        <end position="52"/>
    </location>
</feature>